<dbReference type="EMBL" id="JARXVH010000007">
    <property type="protein sequence ID" value="MDH6217753.1"/>
    <property type="molecule type" value="Genomic_DNA"/>
</dbReference>
<dbReference type="Proteomes" id="UP001160499">
    <property type="component" value="Unassembled WGS sequence"/>
</dbReference>
<gene>
    <name evidence="1" type="ORF">M2283_005081</name>
</gene>
<keyword evidence="2" id="KW-1185">Reference proteome</keyword>
<sequence>MPEFVYTPLPDQEDVDDGLFLGHLDVTGNAGTATTRTPRRPDDGMGIILFPALVDLLDGVGGLLRRGRGRFACSDSGLPLVFKLKGQVMSIRRRLTVIDESSPQAVADAVWVAAQTLSGSHLARVATATEHTDITADGEVEYIDFRVQLPAAMSRFQDARKSFTG</sequence>
<accession>A0ABT6LNC9</accession>
<comment type="caution">
    <text evidence="1">The sequence shown here is derived from an EMBL/GenBank/DDBJ whole genome shotgun (WGS) entry which is preliminary data.</text>
</comment>
<proteinExistence type="predicted"/>
<protein>
    <submittedName>
        <fullName evidence="1">Flavin-binding protein dodecin</fullName>
    </submittedName>
</protein>
<organism evidence="1 2">
    <name type="scientific">Streptomyces pseudovenezuelae</name>
    <dbReference type="NCBI Taxonomy" id="67350"/>
    <lineage>
        <taxon>Bacteria</taxon>
        <taxon>Bacillati</taxon>
        <taxon>Actinomycetota</taxon>
        <taxon>Actinomycetes</taxon>
        <taxon>Kitasatosporales</taxon>
        <taxon>Streptomycetaceae</taxon>
        <taxon>Streptomyces</taxon>
        <taxon>Streptomyces aurantiacus group</taxon>
    </lineage>
</organism>
<evidence type="ECO:0000313" key="2">
    <source>
        <dbReference type="Proteomes" id="UP001160499"/>
    </source>
</evidence>
<name>A0ABT6LNC9_9ACTN</name>
<dbReference type="RefSeq" id="WP_280878627.1">
    <property type="nucleotide sequence ID" value="NZ_JARXVH010000007.1"/>
</dbReference>
<evidence type="ECO:0000313" key="1">
    <source>
        <dbReference type="EMBL" id="MDH6217753.1"/>
    </source>
</evidence>
<reference evidence="1 2" key="1">
    <citation type="submission" date="2023-04" db="EMBL/GenBank/DDBJ databases">
        <title>Forest soil microbial communities from Buena Vista Peninsula, Colon Province, Panama.</title>
        <authorList>
            <person name="Bouskill N."/>
        </authorList>
    </citation>
    <scope>NUCLEOTIDE SEQUENCE [LARGE SCALE GENOMIC DNA]</scope>
    <source>
        <strain evidence="1 2">GGS1</strain>
    </source>
</reference>